<sequence>MAYVAKWVPFPPIRRPPWTPDAPQSPKRSHFVVSTSKRVMEGDSEKTKLWQNRRQGVTGRESFEQMGDTFAPIFYHGGDLKRNPLGELEYVNGMVERFEEMDLDMVNFGDMKKLFEGLGYRHYLRVTWLIC</sequence>
<reference evidence="2 3" key="1">
    <citation type="journal article" date="2023" name="Plants (Basel)">
        <title>Bridging the Gap: Combining Genomics and Transcriptomics Approaches to Understand Stylosanthes scabra, an Orphan Legume from the Brazilian Caatinga.</title>
        <authorList>
            <person name="Ferreira-Neto J.R.C."/>
            <person name="da Silva M.D."/>
            <person name="Binneck E."/>
            <person name="de Melo N.F."/>
            <person name="da Silva R.H."/>
            <person name="de Melo A.L.T.M."/>
            <person name="Pandolfi V."/>
            <person name="Bustamante F.O."/>
            <person name="Brasileiro-Vidal A.C."/>
            <person name="Benko-Iseppon A.M."/>
        </authorList>
    </citation>
    <scope>NUCLEOTIDE SEQUENCE [LARGE SCALE GENOMIC DNA]</scope>
    <source>
        <tissue evidence="2">Leaves</tissue>
    </source>
</reference>
<evidence type="ECO:0000313" key="2">
    <source>
        <dbReference type="EMBL" id="MED6176109.1"/>
    </source>
</evidence>
<keyword evidence="3" id="KW-1185">Reference proteome</keyword>
<gene>
    <name evidence="2" type="ORF">PIB30_084733</name>
</gene>
<comment type="caution">
    <text evidence="2">The sequence shown here is derived from an EMBL/GenBank/DDBJ whole genome shotgun (WGS) entry which is preliminary data.</text>
</comment>
<accession>A0ABU6VSH9</accession>
<evidence type="ECO:0000313" key="3">
    <source>
        <dbReference type="Proteomes" id="UP001341840"/>
    </source>
</evidence>
<dbReference type="InterPro" id="IPR058594">
    <property type="entry name" value="PB1-like_dom_pln"/>
</dbReference>
<evidence type="ECO:0000259" key="1">
    <source>
        <dbReference type="Pfam" id="PF26130"/>
    </source>
</evidence>
<dbReference type="Proteomes" id="UP001341840">
    <property type="component" value="Unassembled WGS sequence"/>
</dbReference>
<organism evidence="2 3">
    <name type="scientific">Stylosanthes scabra</name>
    <dbReference type="NCBI Taxonomy" id="79078"/>
    <lineage>
        <taxon>Eukaryota</taxon>
        <taxon>Viridiplantae</taxon>
        <taxon>Streptophyta</taxon>
        <taxon>Embryophyta</taxon>
        <taxon>Tracheophyta</taxon>
        <taxon>Spermatophyta</taxon>
        <taxon>Magnoliopsida</taxon>
        <taxon>eudicotyledons</taxon>
        <taxon>Gunneridae</taxon>
        <taxon>Pentapetalae</taxon>
        <taxon>rosids</taxon>
        <taxon>fabids</taxon>
        <taxon>Fabales</taxon>
        <taxon>Fabaceae</taxon>
        <taxon>Papilionoideae</taxon>
        <taxon>50 kb inversion clade</taxon>
        <taxon>dalbergioids sensu lato</taxon>
        <taxon>Dalbergieae</taxon>
        <taxon>Pterocarpus clade</taxon>
        <taxon>Stylosanthes</taxon>
    </lineage>
</organism>
<protein>
    <recommendedName>
        <fullName evidence="1">PB1-like domain-containing protein</fullName>
    </recommendedName>
</protein>
<proteinExistence type="predicted"/>
<dbReference type="Pfam" id="PF26130">
    <property type="entry name" value="PB1-like"/>
    <property type="match status" value="1"/>
</dbReference>
<feature type="domain" description="PB1-like" evidence="1">
    <location>
        <begin position="66"/>
        <end position="129"/>
    </location>
</feature>
<name>A0ABU6VSH9_9FABA</name>
<dbReference type="EMBL" id="JASCZI010152419">
    <property type="protein sequence ID" value="MED6176109.1"/>
    <property type="molecule type" value="Genomic_DNA"/>
</dbReference>